<dbReference type="CDD" id="cd10170">
    <property type="entry name" value="ASKHA_NBD_HSP70"/>
    <property type="match status" value="1"/>
</dbReference>
<dbReference type="Pfam" id="PF00012">
    <property type="entry name" value="HSP70"/>
    <property type="match status" value="1"/>
</dbReference>
<dbReference type="Proteomes" id="UP000261948">
    <property type="component" value="Unassembled WGS sequence"/>
</dbReference>
<dbReference type="GO" id="GO:0005524">
    <property type="term" value="F:ATP binding"/>
    <property type="evidence" value="ECO:0007669"/>
    <property type="project" value="UniProtKB-KW"/>
</dbReference>
<evidence type="ECO:0000256" key="3">
    <source>
        <dbReference type="ARBA" id="ARBA00022840"/>
    </source>
</evidence>
<sequence>MNTLNTPDSVAASLNESKATARFSIGIDLGTTHCALSFVDKQASDGDKVVQQVLEIPQLTGPASVEAKPLLPSFLYLPHESELSAAEMALPWGASQDFVVGEFARSRGAATPIRLVSSAKSWLCHPGVDRRSPLLPADAPEEVHRVSPLTASIRYLSHLRWAWEKSHPEAPFDAQDITVTIPASFDPAARELTAEACKAAGFQNLTLLEEPQAALYSWIQASGGDWRKQVKNGDVILVVDVGGGTTDLSLIAVLERDGNLELQRVAVGEHILLGGDNMDLALAYGVARKLAQEGKQLDAWQTRALAHGCRAAKEQLLADESLQSVPVVVPSRGSKLIGGSIRTEVTRAEVLAMLVEGFFPKVAVSDKPITRARGALTQLGLPYAQDAAVTRHLAAFLSRQAGVAEQIEGLQGTQPEGASFLHPTAILFNGGVLKASQIEQRIVEVINGWLTAEGAQAARLLDGANLDLAVARGAAYYGHVRQGRGVRIRGGTAQSYYVGVESNMPAIPGMEPPMSALCLAPFGMEEGTEVALDAQEFGLVVGEPVRLRFFGSSVRRADAVGTLLDFWGPDELVELQEIELNLPASGRAAGEVVPVTLQARVTDIGTLELNAVPVGGSERWKVEFDVRAETVTE</sequence>
<keyword evidence="3 4" id="KW-0067">ATP-binding</keyword>
<dbReference type="PRINTS" id="PR00301">
    <property type="entry name" value="HEATSHOCK70"/>
</dbReference>
<dbReference type="OrthoDB" id="580874at2"/>
<evidence type="ECO:0000256" key="4">
    <source>
        <dbReference type="RuleBase" id="RU003322"/>
    </source>
</evidence>
<keyword evidence="6" id="KW-1185">Reference proteome</keyword>
<dbReference type="PANTHER" id="PTHR19375">
    <property type="entry name" value="HEAT SHOCK PROTEIN 70KDA"/>
    <property type="match status" value="1"/>
</dbReference>
<evidence type="ECO:0000313" key="5">
    <source>
        <dbReference type="EMBL" id="RGE42667.1"/>
    </source>
</evidence>
<comment type="similarity">
    <text evidence="1 4">Belongs to the heat shock protein 70 family.</text>
</comment>
<dbReference type="PROSITE" id="PS00329">
    <property type="entry name" value="HSP70_2"/>
    <property type="match status" value="1"/>
</dbReference>
<dbReference type="Gene3D" id="3.30.420.40">
    <property type="match status" value="2"/>
</dbReference>
<dbReference type="InterPro" id="IPR013126">
    <property type="entry name" value="Hsp_70_fam"/>
</dbReference>
<protein>
    <submittedName>
        <fullName evidence="5">Hsp70 family protein</fullName>
    </submittedName>
</protein>
<dbReference type="InterPro" id="IPR043129">
    <property type="entry name" value="ATPase_NBD"/>
</dbReference>
<dbReference type="SUPFAM" id="SSF53067">
    <property type="entry name" value="Actin-like ATPase domain"/>
    <property type="match status" value="2"/>
</dbReference>
<accession>A0A373FF92</accession>
<keyword evidence="2 4" id="KW-0547">Nucleotide-binding</keyword>
<proteinExistence type="inferred from homology"/>
<name>A0A373FF92_COMTE</name>
<reference evidence="5 6" key="1">
    <citation type="submission" date="2018-08" db="EMBL/GenBank/DDBJ databases">
        <title>Comamonas testosteroni strain SWCO2.</title>
        <authorList>
            <person name="Jiang N."/>
            <person name="Zhang X.Z."/>
        </authorList>
    </citation>
    <scope>NUCLEOTIDE SEQUENCE [LARGE SCALE GENOMIC DNA]</scope>
    <source>
        <strain evidence="5 6">SWCO2</strain>
    </source>
</reference>
<evidence type="ECO:0000256" key="2">
    <source>
        <dbReference type="ARBA" id="ARBA00022741"/>
    </source>
</evidence>
<dbReference type="Gene3D" id="3.90.640.10">
    <property type="entry name" value="Actin, Chain A, domain 4"/>
    <property type="match status" value="1"/>
</dbReference>
<evidence type="ECO:0000313" key="6">
    <source>
        <dbReference type="Proteomes" id="UP000261948"/>
    </source>
</evidence>
<dbReference type="AlphaFoldDB" id="A0A373FF92"/>
<organism evidence="5 6">
    <name type="scientific">Comamonas testosteroni</name>
    <name type="common">Pseudomonas testosteroni</name>
    <dbReference type="NCBI Taxonomy" id="285"/>
    <lineage>
        <taxon>Bacteria</taxon>
        <taxon>Pseudomonadati</taxon>
        <taxon>Pseudomonadota</taxon>
        <taxon>Betaproteobacteria</taxon>
        <taxon>Burkholderiales</taxon>
        <taxon>Comamonadaceae</taxon>
        <taxon>Comamonas</taxon>
    </lineage>
</organism>
<dbReference type="InterPro" id="IPR018181">
    <property type="entry name" value="Heat_shock_70_CS"/>
</dbReference>
<dbReference type="PROSITE" id="PS00297">
    <property type="entry name" value="HSP70_1"/>
    <property type="match status" value="1"/>
</dbReference>
<comment type="caution">
    <text evidence="5">The sequence shown here is derived from an EMBL/GenBank/DDBJ whole genome shotgun (WGS) entry which is preliminary data.</text>
</comment>
<gene>
    <name evidence="5" type="ORF">DZC30_16265</name>
</gene>
<dbReference type="EMBL" id="QURR01000022">
    <property type="protein sequence ID" value="RGE42667.1"/>
    <property type="molecule type" value="Genomic_DNA"/>
</dbReference>
<dbReference type="GO" id="GO:0140662">
    <property type="term" value="F:ATP-dependent protein folding chaperone"/>
    <property type="evidence" value="ECO:0007669"/>
    <property type="project" value="InterPro"/>
</dbReference>
<evidence type="ECO:0000256" key="1">
    <source>
        <dbReference type="ARBA" id="ARBA00007381"/>
    </source>
</evidence>